<dbReference type="SUPFAM" id="SSF69318">
    <property type="entry name" value="Integrin alpha N-terminal domain"/>
    <property type="match status" value="2"/>
</dbReference>
<feature type="transmembrane region" description="Helical" evidence="4">
    <location>
        <begin position="1102"/>
        <end position="1118"/>
    </location>
</feature>
<dbReference type="Pfam" id="PF00041">
    <property type="entry name" value="fn3"/>
    <property type="match status" value="1"/>
</dbReference>
<dbReference type="InterPro" id="IPR013784">
    <property type="entry name" value="Carb-bd-like_fold"/>
</dbReference>
<dbReference type="Gene3D" id="2.130.10.130">
    <property type="entry name" value="Integrin alpha, N-terminal"/>
    <property type="match status" value="3"/>
</dbReference>
<dbReference type="SUPFAM" id="SSF49265">
    <property type="entry name" value="Fibronectin type III"/>
    <property type="match status" value="1"/>
</dbReference>
<dbReference type="InterPro" id="IPR024881">
    <property type="entry name" value="Tip"/>
</dbReference>
<dbReference type="Pfam" id="PF01839">
    <property type="entry name" value="FG-GAP"/>
    <property type="match status" value="2"/>
</dbReference>
<keyword evidence="4" id="KW-1133">Transmembrane helix</keyword>
<feature type="signal peptide" evidence="5">
    <location>
        <begin position="1"/>
        <end position="29"/>
    </location>
</feature>
<keyword evidence="4" id="KW-0812">Transmembrane</keyword>
<dbReference type="SMART" id="SM00191">
    <property type="entry name" value="Int_alpha"/>
    <property type="match status" value="6"/>
</dbReference>
<dbReference type="InterPro" id="IPR013519">
    <property type="entry name" value="Int_alpha_beta-p"/>
</dbReference>
<dbReference type="InterPro" id="IPR003961">
    <property type="entry name" value="FN3_dom"/>
</dbReference>
<accession>A0A0G1UVD6</accession>
<dbReference type="Gene3D" id="2.60.40.1120">
    <property type="entry name" value="Carboxypeptidase-like, regulatory domain"/>
    <property type="match status" value="1"/>
</dbReference>
<dbReference type="CDD" id="cd00063">
    <property type="entry name" value="FN3"/>
    <property type="match status" value="1"/>
</dbReference>
<evidence type="ECO:0000256" key="1">
    <source>
        <dbReference type="ARBA" id="ARBA00022729"/>
    </source>
</evidence>
<dbReference type="Proteomes" id="UP000033860">
    <property type="component" value="Unassembled WGS sequence"/>
</dbReference>
<comment type="caution">
    <text evidence="7">The sequence shown here is derived from an EMBL/GenBank/DDBJ whole genome shotgun (WGS) entry which is preliminary data.</text>
</comment>
<dbReference type="EMBL" id="LCNT01000002">
    <property type="protein sequence ID" value="KKU61660.1"/>
    <property type="molecule type" value="Genomic_DNA"/>
</dbReference>
<evidence type="ECO:0000256" key="3">
    <source>
        <dbReference type="ARBA" id="ARBA00023180"/>
    </source>
</evidence>
<evidence type="ECO:0000313" key="8">
    <source>
        <dbReference type="Proteomes" id="UP000033860"/>
    </source>
</evidence>
<evidence type="ECO:0000259" key="6">
    <source>
        <dbReference type="PROSITE" id="PS50853"/>
    </source>
</evidence>
<dbReference type="SUPFAM" id="SSF49452">
    <property type="entry name" value="Starch-binding domain-like"/>
    <property type="match status" value="1"/>
</dbReference>
<keyword evidence="4" id="KW-0472">Membrane</keyword>
<keyword evidence="2" id="KW-0677">Repeat</keyword>
<dbReference type="GO" id="GO:0030246">
    <property type="term" value="F:carbohydrate binding"/>
    <property type="evidence" value="ECO:0007669"/>
    <property type="project" value="InterPro"/>
</dbReference>
<feature type="chain" id="PRO_5002540073" description="Fibronectin type-III domain-containing protein" evidence="5">
    <location>
        <begin position="30"/>
        <end position="1130"/>
    </location>
</feature>
<dbReference type="AlphaFoldDB" id="A0A0G1UVD6"/>
<evidence type="ECO:0000313" key="7">
    <source>
        <dbReference type="EMBL" id="KKU61660.1"/>
    </source>
</evidence>
<keyword evidence="1 5" id="KW-0732">Signal</keyword>
<dbReference type="PANTHER" id="PTHR13412:SF0">
    <property type="entry name" value="T-CELL IMMUNOMODULATORY PROTEIN"/>
    <property type="match status" value="1"/>
</dbReference>
<dbReference type="InterPro" id="IPR028994">
    <property type="entry name" value="Integrin_alpha_N"/>
</dbReference>
<proteinExistence type="predicted"/>
<reference evidence="7 8" key="1">
    <citation type="journal article" date="2015" name="Nature">
        <title>rRNA introns, odd ribosomes, and small enigmatic genomes across a large radiation of phyla.</title>
        <authorList>
            <person name="Brown C.T."/>
            <person name="Hug L.A."/>
            <person name="Thomas B.C."/>
            <person name="Sharon I."/>
            <person name="Castelle C.J."/>
            <person name="Singh A."/>
            <person name="Wilkins M.J."/>
            <person name="Williams K.H."/>
            <person name="Banfield J.F."/>
        </authorList>
    </citation>
    <scope>NUCLEOTIDE SEQUENCE [LARGE SCALE GENOMIC DNA]</scope>
</reference>
<evidence type="ECO:0000256" key="5">
    <source>
        <dbReference type="SAM" id="SignalP"/>
    </source>
</evidence>
<dbReference type="Gene3D" id="2.60.40.10">
    <property type="entry name" value="Immunoglobulins"/>
    <property type="match status" value="1"/>
</dbReference>
<name>A0A0G1UVD6_9BACT</name>
<dbReference type="Pfam" id="PF13620">
    <property type="entry name" value="CarboxypepD_reg"/>
    <property type="match status" value="1"/>
</dbReference>
<dbReference type="SMART" id="SM00060">
    <property type="entry name" value="FN3"/>
    <property type="match status" value="1"/>
</dbReference>
<organism evidence="7 8">
    <name type="scientific">Candidatus Beckwithbacteria bacterium GW2011_GWB1_47_15</name>
    <dbReference type="NCBI Taxonomy" id="1618371"/>
    <lineage>
        <taxon>Bacteria</taxon>
        <taxon>Candidatus Beckwithiibacteriota</taxon>
    </lineage>
</organism>
<evidence type="ECO:0000256" key="2">
    <source>
        <dbReference type="ARBA" id="ARBA00022737"/>
    </source>
</evidence>
<dbReference type="InterPro" id="IPR013783">
    <property type="entry name" value="Ig-like_fold"/>
</dbReference>
<dbReference type="PATRIC" id="fig|1618371.3.peg.329"/>
<protein>
    <recommendedName>
        <fullName evidence="6">Fibronectin type-III domain-containing protein</fullName>
    </recommendedName>
</protein>
<dbReference type="InterPro" id="IPR036116">
    <property type="entry name" value="FN3_sf"/>
</dbReference>
<dbReference type="PROSITE" id="PS50853">
    <property type="entry name" value="FN3"/>
    <property type="match status" value="1"/>
</dbReference>
<dbReference type="PANTHER" id="PTHR13412">
    <property type="entry name" value="T-CELL IMMUNOMODULATORY PROTEIN HOMOLOG"/>
    <property type="match status" value="1"/>
</dbReference>
<keyword evidence="3" id="KW-0325">Glycoprotein</keyword>
<gene>
    <name evidence="7" type="ORF">UX85_C0002G0040</name>
</gene>
<dbReference type="NCBIfam" id="NF033679">
    <property type="entry name" value="DNRLRE_dom"/>
    <property type="match status" value="1"/>
</dbReference>
<dbReference type="InterPro" id="IPR013517">
    <property type="entry name" value="FG-GAP"/>
</dbReference>
<feature type="domain" description="Fibronectin type-III" evidence="6">
    <location>
        <begin position="889"/>
        <end position="983"/>
    </location>
</feature>
<evidence type="ECO:0000256" key="4">
    <source>
        <dbReference type="SAM" id="Phobius"/>
    </source>
</evidence>
<sequence length="1130" mass="119783">MILSKILKPAVWLVVGFWLILNFPGSAQAATVNAILKPNSDYVVDFAVASGANSGLNYGASTQIRSGVCSSVTYRSILNFDLTSAIPSGATVNSVTLSLYNTNHADTTANHTQQLYAVASGNDGYTEGSKAGAAAADGDPTWDQLAHNTTNWAGSAGLSTADTDYNSTLLASGSVTDGSAGYITLSLNASGVAIVQGWLDNSATNYGFLVKAETESNGNCMDFYAADYTPGNLIAPKRPRLTINYDVSVTTSPSKTYDMGNTTDFNLRFDGANALSYTGWGDVKAADFDGDGLKDLIVVASDATGSYSAFYIIYGSLLATYSGTGNTFDLNESSSYSIRFDGVDGDDQLGARSVLPVDLDQDGDMDLLVGSVAFDGTNGTDSGAFYYFDNSLITKYTGTGNTVDLSDTANFTFRFDGATSGNGLSHGAFLAKDLDNDNLLDLIVGSGLTDYNSRSDSGSLYVIYNSIFNSSLTGTGNIVDLADTDNFNIRYDGAAASDKLSNIGLEVGDVDNDGKKDLVIGAYLADTQSRSNNGVLYVIYNSLIDDYSGTGNTVDLSDTDNFNLRYDGAESDALFSHENDLVVDVDNNGKNDLLISATSAGNYTSWGSGSLYIVYDSLIDDYTGTGNIIDMATSTNYNIRYDGPASTEDGTFLVESEFHVLDFNNDGLLDFIFPARRSSNNSIDRSGSFYIIYNDLFNDYTGTANVVSLSDPNNYNLRYDGANAIDIFSFNSLGLEDMNGDGSLDLLVGAYGADYNSRTDSGSAYVIYNFPHTTSLSSVPTSFSGNSLTLKGSISAGNSITNINSVSYQLDSNSASGGWVACSADDGSFNSKSENFSCNVTNLSDGAHTVYIKVGDVNQSYTAQANYASATFTIDNLTKTVSRACSAGAPSAPTLTSATADSASSVSLNFTPGTGTISHYLLEYGAELDNYSYSAGQIGDAQSTSFTVSSLEPGRRYYFVLRAFNECAGSPTSNIVSATTFSSGLGGVNTVISQLQTEIVGEKTTPADFSSKQQGYDLNIIVVDSQNQPVEGAVVTVFSDPKTAVTDNNGTASFIGLEPGSHTIKISYQDKIGEEKVDLTGDQVKKFELTIKIKPQNPFADWRVLGVTGLTLIIGFNLKRLKKLLKLKKT</sequence>